<proteinExistence type="predicted"/>
<dbReference type="Proteomes" id="UP001317779">
    <property type="component" value="Chromosome"/>
</dbReference>
<evidence type="ECO:0000313" key="2">
    <source>
        <dbReference type="Proteomes" id="UP001317779"/>
    </source>
</evidence>
<organism evidence="1 2">
    <name type="scientific">Microbacterium terricola</name>
    <dbReference type="NCBI Taxonomy" id="344163"/>
    <lineage>
        <taxon>Bacteria</taxon>
        <taxon>Bacillati</taxon>
        <taxon>Actinomycetota</taxon>
        <taxon>Actinomycetes</taxon>
        <taxon>Micrococcales</taxon>
        <taxon>Microbacteriaceae</taxon>
        <taxon>Microbacterium</taxon>
    </lineage>
</organism>
<evidence type="ECO:0000313" key="1">
    <source>
        <dbReference type="EMBL" id="BDV29692.1"/>
    </source>
</evidence>
<sequence>MRLMVVAIRVVSALGSPHTQISDPSGCTPFGANAGSFSGTSSSWSSTSALRIARQSVGSAADVASGVGVALGAGDSAVALGEALGAAALAGLLDDGVGVPVAQAVSVVNTRRADAAAPAIVISRATCRL</sequence>
<name>A0ABM8DVP6_9MICO</name>
<evidence type="ECO:0008006" key="3">
    <source>
        <dbReference type="Google" id="ProtNLM"/>
    </source>
</evidence>
<accession>A0ABM8DVP6</accession>
<gene>
    <name evidence="1" type="ORF">Microterr_03520</name>
</gene>
<protein>
    <recommendedName>
        <fullName evidence="3">Secreted protein</fullName>
    </recommendedName>
</protein>
<reference evidence="1 2" key="1">
    <citation type="submission" date="2022-12" db="EMBL/GenBank/DDBJ databases">
        <title>Microbacterium terricola strain KV-448 chromosome, complete genome.</title>
        <authorList>
            <person name="Oshima T."/>
            <person name="Moriya T."/>
            <person name="Bessho Y."/>
        </authorList>
    </citation>
    <scope>NUCLEOTIDE SEQUENCE [LARGE SCALE GENOMIC DNA]</scope>
    <source>
        <strain evidence="1 2">KV-448</strain>
    </source>
</reference>
<dbReference type="EMBL" id="AP027141">
    <property type="protein sequence ID" value="BDV29692.1"/>
    <property type="molecule type" value="Genomic_DNA"/>
</dbReference>
<keyword evidence="2" id="KW-1185">Reference proteome</keyword>